<name>A0AAD6Q450_9ROSI</name>
<accession>A0AAD6Q450</accession>
<dbReference type="Proteomes" id="UP001164929">
    <property type="component" value="Chromosome 13"/>
</dbReference>
<reference evidence="1" key="1">
    <citation type="journal article" date="2023" name="Mol. Ecol. Resour.">
        <title>Chromosome-level genome assembly of a triploid poplar Populus alba 'Berolinensis'.</title>
        <authorList>
            <person name="Chen S."/>
            <person name="Yu Y."/>
            <person name="Wang X."/>
            <person name="Wang S."/>
            <person name="Zhang T."/>
            <person name="Zhou Y."/>
            <person name="He R."/>
            <person name="Meng N."/>
            <person name="Wang Y."/>
            <person name="Liu W."/>
            <person name="Liu Z."/>
            <person name="Liu J."/>
            <person name="Guo Q."/>
            <person name="Huang H."/>
            <person name="Sederoff R.R."/>
            <person name="Wang G."/>
            <person name="Qu G."/>
            <person name="Chen S."/>
        </authorList>
    </citation>
    <scope>NUCLEOTIDE SEQUENCE</scope>
    <source>
        <strain evidence="1">SC-2020</strain>
    </source>
</reference>
<comment type="caution">
    <text evidence="1">The sequence shown here is derived from an EMBL/GenBank/DDBJ whole genome shotgun (WGS) entry which is preliminary data.</text>
</comment>
<proteinExistence type="predicted"/>
<gene>
    <name evidence="1" type="ORF">NC653_031985</name>
</gene>
<dbReference type="AlphaFoldDB" id="A0AAD6Q450"/>
<evidence type="ECO:0000313" key="2">
    <source>
        <dbReference type="Proteomes" id="UP001164929"/>
    </source>
</evidence>
<keyword evidence="2" id="KW-1185">Reference proteome</keyword>
<dbReference type="EMBL" id="JAQIZT010000013">
    <property type="protein sequence ID" value="KAJ6976313.1"/>
    <property type="molecule type" value="Genomic_DNA"/>
</dbReference>
<sequence length="80" mass="9209">MEWGPAGKGRRKEFKWQRVPGSLVLGEQKKKKPRTPMGDGDICCRRKKKKGLSFCYGLFLCSPQMCRMTSSQTGFFLLYL</sequence>
<organism evidence="1 2">
    <name type="scientific">Populus alba x Populus x berolinensis</name>
    <dbReference type="NCBI Taxonomy" id="444605"/>
    <lineage>
        <taxon>Eukaryota</taxon>
        <taxon>Viridiplantae</taxon>
        <taxon>Streptophyta</taxon>
        <taxon>Embryophyta</taxon>
        <taxon>Tracheophyta</taxon>
        <taxon>Spermatophyta</taxon>
        <taxon>Magnoliopsida</taxon>
        <taxon>eudicotyledons</taxon>
        <taxon>Gunneridae</taxon>
        <taxon>Pentapetalae</taxon>
        <taxon>rosids</taxon>
        <taxon>fabids</taxon>
        <taxon>Malpighiales</taxon>
        <taxon>Salicaceae</taxon>
        <taxon>Saliceae</taxon>
        <taxon>Populus</taxon>
    </lineage>
</organism>
<protein>
    <submittedName>
        <fullName evidence="1">Uncharacterized protein</fullName>
    </submittedName>
</protein>
<evidence type="ECO:0000313" key="1">
    <source>
        <dbReference type="EMBL" id="KAJ6976313.1"/>
    </source>
</evidence>